<protein>
    <submittedName>
        <fullName evidence="2">Uncharacterized protein</fullName>
    </submittedName>
</protein>
<keyword evidence="1" id="KW-0472">Membrane</keyword>
<sequence>MGLKEKLVEYGVTKRTAPAAAILIPIKSLLFMYAVTFMVDKLGPLQIQVLGLSVYALFTEGTGWFISIVGNDIAKNLFGMSNLVDKFLFRTISDISYILIQVALAAVFFIILQIIFM</sequence>
<proteinExistence type="predicted"/>
<reference evidence="2 3" key="1">
    <citation type="journal article" date="2015" name="Nature">
        <title>rRNA introns, odd ribosomes, and small enigmatic genomes across a large radiation of phyla.</title>
        <authorList>
            <person name="Brown C.T."/>
            <person name="Hug L.A."/>
            <person name="Thomas B.C."/>
            <person name="Sharon I."/>
            <person name="Castelle C.J."/>
            <person name="Singh A."/>
            <person name="Wilkins M.J."/>
            <person name="Williams K.H."/>
            <person name="Banfield J.F."/>
        </authorList>
    </citation>
    <scope>NUCLEOTIDE SEQUENCE [LARGE SCALE GENOMIC DNA]</scope>
</reference>
<organism evidence="2 3">
    <name type="scientific">Candidatus Woesebacteria bacterium GW2011_GWB1_39_12</name>
    <dbReference type="NCBI Taxonomy" id="1618574"/>
    <lineage>
        <taxon>Bacteria</taxon>
        <taxon>Candidatus Woeseibacteriota</taxon>
    </lineage>
</organism>
<evidence type="ECO:0000313" key="2">
    <source>
        <dbReference type="EMBL" id="KKR01673.1"/>
    </source>
</evidence>
<feature type="transmembrane region" description="Helical" evidence="1">
    <location>
        <begin position="95"/>
        <end position="116"/>
    </location>
</feature>
<evidence type="ECO:0000256" key="1">
    <source>
        <dbReference type="SAM" id="Phobius"/>
    </source>
</evidence>
<name>A0A0G0MER7_9BACT</name>
<comment type="caution">
    <text evidence="2">The sequence shown here is derived from an EMBL/GenBank/DDBJ whole genome shotgun (WGS) entry which is preliminary data.</text>
</comment>
<dbReference type="AlphaFoldDB" id="A0A0G0MER7"/>
<feature type="transmembrane region" description="Helical" evidence="1">
    <location>
        <begin position="45"/>
        <end position="74"/>
    </location>
</feature>
<gene>
    <name evidence="2" type="ORF">UT24_C0003G0080</name>
</gene>
<dbReference type="STRING" id="1618574.UT24_C0003G0080"/>
<dbReference type="Proteomes" id="UP000033881">
    <property type="component" value="Unassembled WGS sequence"/>
</dbReference>
<keyword evidence="1" id="KW-0812">Transmembrane</keyword>
<keyword evidence="1" id="KW-1133">Transmembrane helix</keyword>
<feature type="transmembrane region" description="Helical" evidence="1">
    <location>
        <begin position="20"/>
        <end position="39"/>
    </location>
</feature>
<dbReference type="EMBL" id="LBWB01000003">
    <property type="protein sequence ID" value="KKR01673.1"/>
    <property type="molecule type" value="Genomic_DNA"/>
</dbReference>
<evidence type="ECO:0000313" key="3">
    <source>
        <dbReference type="Proteomes" id="UP000033881"/>
    </source>
</evidence>
<accession>A0A0G0MER7</accession>